<feature type="compositionally biased region" description="Basic residues" evidence="1">
    <location>
        <begin position="451"/>
        <end position="469"/>
    </location>
</feature>
<proteinExistence type="predicted"/>
<protein>
    <submittedName>
        <fullName evidence="2">Uncharacterized protein</fullName>
    </submittedName>
</protein>
<dbReference type="EMBL" id="CP000125">
    <property type="protein sequence ID" value="ABA52141.1"/>
    <property type="molecule type" value="Genomic_DNA"/>
</dbReference>
<dbReference type="HOGENOM" id="CLU_372874_0_0_4"/>
<dbReference type="Proteomes" id="UP000002700">
    <property type="component" value="Chromosome II"/>
</dbReference>
<feature type="compositionally biased region" description="Basic and acidic residues" evidence="1">
    <location>
        <begin position="46"/>
        <end position="57"/>
    </location>
</feature>
<feature type="compositionally biased region" description="Basic residues" evidence="1">
    <location>
        <begin position="365"/>
        <end position="404"/>
    </location>
</feature>
<evidence type="ECO:0000256" key="1">
    <source>
        <dbReference type="SAM" id="MobiDB-lite"/>
    </source>
</evidence>
<organism evidence="2 3">
    <name type="scientific">Burkholderia pseudomallei (strain 1710b)</name>
    <dbReference type="NCBI Taxonomy" id="320372"/>
    <lineage>
        <taxon>Bacteria</taxon>
        <taxon>Pseudomonadati</taxon>
        <taxon>Pseudomonadota</taxon>
        <taxon>Betaproteobacteria</taxon>
        <taxon>Burkholderiales</taxon>
        <taxon>Burkholderiaceae</taxon>
        <taxon>Burkholderia</taxon>
        <taxon>pseudomallei group</taxon>
    </lineage>
</organism>
<gene>
    <name evidence="2" type="ordered locus">BURPS1710b_A0838</name>
</gene>
<name>Q3JKA7_BURP1</name>
<feature type="compositionally biased region" description="Basic residues" evidence="1">
    <location>
        <begin position="591"/>
        <end position="612"/>
    </location>
</feature>
<feature type="compositionally biased region" description="Basic residues" evidence="1">
    <location>
        <begin position="548"/>
        <end position="559"/>
    </location>
</feature>
<evidence type="ECO:0000313" key="3">
    <source>
        <dbReference type="Proteomes" id="UP000002700"/>
    </source>
</evidence>
<feature type="region of interest" description="Disordered" evidence="1">
    <location>
        <begin position="303"/>
        <end position="427"/>
    </location>
</feature>
<evidence type="ECO:0000313" key="2">
    <source>
        <dbReference type="EMBL" id="ABA52141.1"/>
    </source>
</evidence>
<dbReference type="EnsemblBacteria" id="ABA52141">
    <property type="protein sequence ID" value="ABA52141"/>
    <property type="gene ID" value="BURPS1710b_A0838"/>
</dbReference>
<feature type="region of interest" description="Disordered" evidence="1">
    <location>
        <begin position="443"/>
        <end position="619"/>
    </location>
</feature>
<feature type="compositionally biased region" description="Low complexity" evidence="1">
    <location>
        <begin position="418"/>
        <end position="427"/>
    </location>
</feature>
<feature type="compositionally biased region" description="Basic and acidic residues" evidence="1">
    <location>
        <begin position="517"/>
        <end position="531"/>
    </location>
</feature>
<feature type="compositionally biased region" description="Basic residues" evidence="1">
    <location>
        <begin position="343"/>
        <end position="357"/>
    </location>
</feature>
<dbReference type="KEGG" id="bpm:BURPS1710b_A0838"/>
<feature type="region of interest" description="Disordered" evidence="1">
    <location>
        <begin position="1"/>
        <end position="26"/>
    </location>
</feature>
<feature type="region of interest" description="Disordered" evidence="1">
    <location>
        <begin position="679"/>
        <end position="745"/>
    </location>
</feature>
<dbReference type="AlphaFoldDB" id="Q3JKA7"/>
<feature type="compositionally biased region" description="Basic residues" evidence="1">
    <location>
        <begin position="58"/>
        <end position="69"/>
    </location>
</feature>
<accession>Q3JKA7</accession>
<feature type="compositionally biased region" description="Basic residues" evidence="1">
    <location>
        <begin position="303"/>
        <end position="330"/>
    </location>
</feature>
<reference evidence="2 3" key="1">
    <citation type="submission" date="2005-09" db="EMBL/GenBank/DDBJ databases">
        <authorList>
            <person name="Woods D.E."/>
            <person name="Nierman W.C."/>
        </authorList>
    </citation>
    <scope>NUCLEOTIDE SEQUENCE [LARGE SCALE GENOMIC DNA]</scope>
    <source>
        <strain evidence="2 3">1710b</strain>
    </source>
</reference>
<sequence>MNRLARAPVARNLQDARPGQSAMGEQDVLDELTAAPLRAGRHPRLERHARQRGERRPRIGRKGQRHERRPRIDELVAELFRDPVSEIGRADLRDRQSARRDDERLRADRARARIEREAVRLRVPHRVDRHRPPPCDAARVALAFQHVDDRVARMVAKELTLVLLVPRDAMVLQEPEKIARRVARERRAAEMRIRGQIVVRPRVQIREIAAPAARDADLLREPWRVIEQHDAPPELPRHRSRHHAGRARADHRDIEFFHGADCTRVACPFARAPAGEAAALLYFSVTLIFRPCAHARVDAAAAHHHARSRHRKLLRRNRPRALRHRARPARARASLADRDAPRIRRCRSRARVARPHSPRAAAARRGARRKRRAPRRHRRDRVHAGARPRGRAARRREHRERARVRVGQADHRHPPPRRASAVAAARRRAAAVSVRRAARVGRPYATDARERRRRLRDARRDARRCRRRSVRQDREAARPRLSGRAGGIEARGSRHPGRGRAAAADASFGGSRLQLQRAEDRRAHANEEARSGARGRRRARTSEGGFRARLRRRGRRRARREVARRVEGDAAQAARRRRRRGREPAIARGAVGRRPKARLRRPLSRSRALHRQRRDDRARGRAAARALAVAGEPRLRVHGEAALGSRVARAIAREARRARHTEYGADAARGGAEAATRACLLSGPPDAGHEGERTQTALASARKRRERAARPRDPFGTCRRTSCSPDTRVGDDRRRTRSPAAQSIA</sequence>
<feature type="region of interest" description="Disordered" evidence="1">
    <location>
        <begin position="40"/>
        <end position="70"/>
    </location>
</feature>